<feature type="compositionally biased region" description="Polar residues" evidence="1">
    <location>
        <begin position="1"/>
        <end position="14"/>
    </location>
</feature>
<name>A0AAV1N5H2_SCOSC</name>
<dbReference type="AlphaFoldDB" id="A0AAV1N5H2"/>
<proteinExistence type="predicted"/>
<reference evidence="2 3" key="1">
    <citation type="submission" date="2024-01" db="EMBL/GenBank/DDBJ databases">
        <authorList>
            <person name="Alioto T."/>
            <person name="Alioto T."/>
            <person name="Gomez Garrido J."/>
        </authorList>
    </citation>
    <scope>NUCLEOTIDE SEQUENCE [LARGE SCALE GENOMIC DNA]</scope>
</reference>
<dbReference type="EMBL" id="CAWUFR010000016">
    <property type="protein sequence ID" value="CAK6954350.1"/>
    <property type="molecule type" value="Genomic_DNA"/>
</dbReference>
<feature type="region of interest" description="Disordered" evidence="1">
    <location>
        <begin position="1"/>
        <end position="22"/>
    </location>
</feature>
<gene>
    <name evidence="2" type="ORF">FSCOSCO3_A028270</name>
</gene>
<accession>A0AAV1N5H2</accession>
<keyword evidence="3" id="KW-1185">Reference proteome</keyword>
<protein>
    <submittedName>
        <fullName evidence="2">Uncharacterized protein</fullName>
    </submittedName>
</protein>
<organism evidence="2 3">
    <name type="scientific">Scomber scombrus</name>
    <name type="common">Atlantic mackerel</name>
    <name type="synonym">Scomber vernalis</name>
    <dbReference type="NCBI Taxonomy" id="13677"/>
    <lineage>
        <taxon>Eukaryota</taxon>
        <taxon>Metazoa</taxon>
        <taxon>Chordata</taxon>
        <taxon>Craniata</taxon>
        <taxon>Vertebrata</taxon>
        <taxon>Euteleostomi</taxon>
        <taxon>Actinopterygii</taxon>
        <taxon>Neopterygii</taxon>
        <taxon>Teleostei</taxon>
        <taxon>Neoteleostei</taxon>
        <taxon>Acanthomorphata</taxon>
        <taxon>Pelagiaria</taxon>
        <taxon>Scombriformes</taxon>
        <taxon>Scombridae</taxon>
        <taxon>Scomber</taxon>
    </lineage>
</organism>
<evidence type="ECO:0000313" key="2">
    <source>
        <dbReference type="EMBL" id="CAK6954350.1"/>
    </source>
</evidence>
<sequence length="58" mass="6839">MQQQQQQGYINSVKSTRDTRKKPETCCVPSNCFTYTVKLCVYNNIFYRLNSSHTDNKK</sequence>
<dbReference type="Proteomes" id="UP001314229">
    <property type="component" value="Unassembled WGS sequence"/>
</dbReference>
<comment type="caution">
    <text evidence="2">The sequence shown here is derived from an EMBL/GenBank/DDBJ whole genome shotgun (WGS) entry which is preliminary data.</text>
</comment>
<evidence type="ECO:0000256" key="1">
    <source>
        <dbReference type="SAM" id="MobiDB-lite"/>
    </source>
</evidence>
<evidence type="ECO:0000313" key="3">
    <source>
        <dbReference type="Proteomes" id="UP001314229"/>
    </source>
</evidence>